<accession>A0A1E7EP39</accession>
<dbReference type="Pfam" id="PF13426">
    <property type="entry name" value="PAS_9"/>
    <property type="match status" value="1"/>
</dbReference>
<dbReference type="AlphaFoldDB" id="A0A1E7EP39"/>
<proteinExistence type="predicted"/>
<dbReference type="PANTHER" id="PTHR47429">
    <property type="entry name" value="PROTEIN TWIN LOV 1"/>
    <property type="match status" value="1"/>
</dbReference>
<dbReference type="InterPro" id="IPR035965">
    <property type="entry name" value="PAS-like_dom_sf"/>
</dbReference>
<evidence type="ECO:0000256" key="2">
    <source>
        <dbReference type="ARBA" id="ARBA00022643"/>
    </source>
</evidence>
<keyword evidence="2" id="KW-0288">FMN</keyword>
<dbReference type="InterPro" id="IPR000014">
    <property type="entry name" value="PAS"/>
</dbReference>
<dbReference type="CDD" id="cd00130">
    <property type="entry name" value="PAS"/>
    <property type="match status" value="1"/>
</dbReference>
<evidence type="ECO:0000313" key="5">
    <source>
        <dbReference type="EMBL" id="OEU07624.1"/>
    </source>
</evidence>
<keyword evidence="3" id="KW-0157">Chromophore</keyword>
<dbReference type="InParanoid" id="A0A1E7EP39"/>
<keyword evidence="6" id="KW-1185">Reference proteome</keyword>
<evidence type="ECO:0000256" key="3">
    <source>
        <dbReference type="ARBA" id="ARBA00022991"/>
    </source>
</evidence>
<evidence type="ECO:0000313" key="6">
    <source>
        <dbReference type="Proteomes" id="UP000095751"/>
    </source>
</evidence>
<dbReference type="Proteomes" id="UP000095751">
    <property type="component" value="Unassembled WGS sequence"/>
</dbReference>
<reference evidence="5 6" key="1">
    <citation type="submission" date="2016-09" db="EMBL/GenBank/DDBJ databases">
        <title>Extensive genetic diversity and differential bi-allelic expression allows diatom success in the polar Southern Ocean.</title>
        <authorList>
            <consortium name="DOE Joint Genome Institute"/>
            <person name="Mock T."/>
            <person name="Otillar R.P."/>
            <person name="Strauss J."/>
            <person name="Dupont C."/>
            <person name="Frickenhaus S."/>
            <person name="Maumus F."/>
            <person name="Mcmullan M."/>
            <person name="Sanges R."/>
            <person name="Schmutz J."/>
            <person name="Toseland A."/>
            <person name="Valas R."/>
            <person name="Veluchamy A."/>
            <person name="Ward B.J."/>
            <person name="Allen A."/>
            <person name="Barry K."/>
            <person name="Falciatore A."/>
            <person name="Ferrante M."/>
            <person name="Fortunato A.E."/>
            <person name="Gloeckner G."/>
            <person name="Gruber A."/>
            <person name="Hipkin R."/>
            <person name="Janech M."/>
            <person name="Kroth P."/>
            <person name="Leese F."/>
            <person name="Lindquist E."/>
            <person name="Lyon B.R."/>
            <person name="Martin J."/>
            <person name="Mayer C."/>
            <person name="Parker M."/>
            <person name="Quesneville H."/>
            <person name="Raymond J."/>
            <person name="Uhlig C."/>
            <person name="Valentin K.U."/>
            <person name="Worden A.Z."/>
            <person name="Armbrust E.V."/>
            <person name="Bowler C."/>
            <person name="Green B."/>
            <person name="Moulton V."/>
            <person name="Van Oosterhout C."/>
            <person name="Grigoriev I."/>
        </authorList>
    </citation>
    <scope>NUCLEOTIDE SEQUENCE [LARGE SCALE GENOMIC DNA]</scope>
    <source>
        <strain evidence="5 6">CCMP1102</strain>
    </source>
</reference>
<dbReference type="Gene3D" id="3.30.450.20">
    <property type="entry name" value="PAS domain"/>
    <property type="match status" value="1"/>
</dbReference>
<keyword evidence="1" id="KW-0285">Flavoprotein</keyword>
<dbReference type="SUPFAM" id="SSF55785">
    <property type="entry name" value="PYP-like sensor domain (PAS domain)"/>
    <property type="match status" value="1"/>
</dbReference>
<dbReference type="PROSITE" id="PS50112">
    <property type="entry name" value="PAS"/>
    <property type="match status" value="1"/>
</dbReference>
<sequence length="185" mass="20617">MDVLQKILETLLSAVDPFITAMEYPKPTPISCRVFIPEKPLSERDMTIMDMINSVGHEAVSFCICDPDQKDCPIIFASDGFCNFTGYDCQEIEGRNCRFLQGPDTKKEDIDTIRQAVKEETEASVNLLNYRKDGTSFANQFFLAPLRGSDSTLLYFIGVQCSVEKLGPGQAPSNVGWIYSQGLHA</sequence>
<name>A0A1E7EP39_9STRA</name>
<dbReference type="OrthoDB" id="39103at2759"/>
<feature type="domain" description="PAS" evidence="4">
    <location>
        <begin position="74"/>
        <end position="120"/>
    </location>
</feature>
<organism evidence="5 6">
    <name type="scientific">Fragilariopsis cylindrus CCMP1102</name>
    <dbReference type="NCBI Taxonomy" id="635003"/>
    <lineage>
        <taxon>Eukaryota</taxon>
        <taxon>Sar</taxon>
        <taxon>Stramenopiles</taxon>
        <taxon>Ochrophyta</taxon>
        <taxon>Bacillariophyta</taxon>
        <taxon>Bacillariophyceae</taxon>
        <taxon>Bacillariophycidae</taxon>
        <taxon>Bacillariales</taxon>
        <taxon>Bacillariaceae</taxon>
        <taxon>Fragilariopsis</taxon>
    </lineage>
</organism>
<dbReference type="KEGG" id="fcy:FRACYDRAFT_264905"/>
<dbReference type="EMBL" id="KV784385">
    <property type="protein sequence ID" value="OEU07624.1"/>
    <property type="molecule type" value="Genomic_DNA"/>
</dbReference>
<dbReference type="NCBIfam" id="TIGR00229">
    <property type="entry name" value="sensory_box"/>
    <property type="match status" value="1"/>
</dbReference>
<gene>
    <name evidence="5" type="ORF">FRACYDRAFT_264905</name>
</gene>
<protein>
    <recommendedName>
        <fullName evidence="4">PAS domain-containing protein</fullName>
    </recommendedName>
</protein>
<evidence type="ECO:0000259" key="4">
    <source>
        <dbReference type="PROSITE" id="PS50112"/>
    </source>
</evidence>
<dbReference type="GO" id="GO:0005634">
    <property type="term" value="C:nucleus"/>
    <property type="evidence" value="ECO:0007669"/>
    <property type="project" value="TreeGrafter"/>
</dbReference>
<evidence type="ECO:0000256" key="1">
    <source>
        <dbReference type="ARBA" id="ARBA00022630"/>
    </source>
</evidence>
<dbReference type="PANTHER" id="PTHR47429:SF2">
    <property type="entry name" value="PROTEIN TWIN LOV 1"/>
    <property type="match status" value="1"/>
</dbReference>